<dbReference type="AlphaFoldDB" id="A0A1L9QNZ5"/>
<evidence type="ECO:0000313" key="1">
    <source>
        <dbReference type="EMBL" id="OJJ24356.1"/>
    </source>
</evidence>
<dbReference type="Pfam" id="PF11536">
    <property type="entry name" value="DUF3226"/>
    <property type="match status" value="1"/>
</dbReference>
<dbReference type="InterPro" id="IPR024508">
    <property type="entry name" value="DUF3226"/>
</dbReference>
<organism evidence="1 2">
    <name type="scientific">Roseofilum reptotaenium AO1-A</name>
    <dbReference type="NCBI Taxonomy" id="1925591"/>
    <lineage>
        <taxon>Bacteria</taxon>
        <taxon>Bacillati</taxon>
        <taxon>Cyanobacteriota</taxon>
        <taxon>Cyanophyceae</taxon>
        <taxon>Desertifilales</taxon>
        <taxon>Desertifilaceae</taxon>
        <taxon>Roseofilum</taxon>
    </lineage>
</organism>
<sequence>MSVCTTFCRAECGLETFLKYLVRDESQPLWEYAKEVAREAKERGATFKSSHGDKANIYTWLAWQDPPGRQLHDAVKQKILDPNHPKAQDFVKWFKT</sequence>
<name>A0A1L9QNZ5_9CYAN</name>
<evidence type="ECO:0000313" key="2">
    <source>
        <dbReference type="Proteomes" id="UP000183940"/>
    </source>
</evidence>
<comment type="caution">
    <text evidence="1">The sequence shown here is derived from an EMBL/GenBank/DDBJ whole genome shotgun (WGS) entry which is preliminary data.</text>
</comment>
<protein>
    <submittedName>
        <fullName evidence="1">Uncharacterized protein</fullName>
    </submittedName>
</protein>
<gene>
    <name evidence="1" type="ORF">BI308_16840</name>
</gene>
<dbReference type="EMBL" id="MLAW01000032">
    <property type="protein sequence ID" value="OJJ24356.1"/>
    <property type="molecule type" value="Genomic_DNA"/>
</dbReference>
<reference evidence="1" key="1">
    <citation type="submission" date="2016-10" db="EMBL/GenBank/DDBJ databases">
        <title>CRISPR-Cas defence system in Roseofilum reptotaenium: evidence of a bacteriophage-cyanobacterium arms race in the coral black band disease.</title>
        <authorList>
            <person name="Buerger P."/>
            <person name="Wood-Charlson E.M."/>
            <person name="Weynberg K.D."/>
            <person name="Willis B."/>
            <person name="Van Oppen M.J."/>
        </authorList>
    </citation>
    <scope>NUCLEOTIDE SEQUENCE [LARGE SCALE GENOMIC DNA]</scope>
    <source>
        <strain evidence="1">AO1-A</strain>
    </source>
</reference>
<dbReference type="Proteomes" id="UP000183940">
    <property type="component" value="Unassembled WGS sequence"/>
</dbReference>
<proteinExistence type="predicted"/>
<accession>A0A1L9QNZ5</accession>
<keyword evidence="2" id="KW-1185">Reference proteome</keyword>